<dbReference type="STRING" id="1249481.D641_0114150"/>
<dbReference type="RefSeq" id="WP_017824155.1">
    <property type="nucleotide sequence ID" value="NZ_AORC01000021.1"/>
</dbReference>
<dbReference type="HOGENOM" id="CLU_112462_0_0_11"/>
<comment type="caution">
    <text evidence="1">The sequence shown here is derived from an EMBL/GenBank/DDBJ whole genome shotgun (WGS) entry which is preliminary data.</text>
</comment>
<accession>A0A022KR56</accession>
<gene>
    <name evidence="1" type="ORF">D641_0114150</name>
</gene>
<keyword evidence="2" id="KW-1185">Reference proteome</keyword>
<evidence type="ECO:0000313" key="2">
    <source>
        <dbReference type="Proteomes" id="UP000019754"/>
    </source>
</evidence>
<dbReference type="EMBL" id="AORC01000021">
    <property type="protein sequence ID" value="EYT47924.1"/>
    <property type="molecule type" value="Genomic_DNA"/>
</dbReference>
<name>A0A022KR56_9MICO</name>
<sequence length="175" mass="20103">MADTSFHCDACGEHHDGSHGGGDDWPALSFHRPDPYLELTPEEQERAHADDDLVVIDWGDQVDRFIRVTLSLPVIGHQRTLEYGPWVSLSEQSFTDYVDHWDDPDHHAHYFGWLSTAIPGYEFPEAVPMRVTTRGAYRPFVEPDPDVDHPLVRDFYDGISFEEAELRIRSLLLED</sequence>
<dbReference type="Pfam" id="PF09965">
    <property type="entry name" value="DUF2199"/>
    <property type="match status" value="1"/>
</dbReference>
<organism evidence="1 2">
    <name type="scientific">Brachybacterium muris UCD-AY4</name>
    <dbReference type="NCBI Taxonomy" id="1249481"/>
    <lineage>
        <taxon>Bacteria</taxon>
        <taxon>Bacillati</taxon>
        <taxon>Actinomycetota</taxon>
        <taxon>Actinomycetes</taxon>
        <taxon>Micrococcales</taxon>
        <taxon>Dermabacteraceae</taxon>
        <taxon>Brachybacterium</taxon>
    </lineage>
</organism>
<evidence type="ECO:0000313" key="1">
    <source>
        <dbReference type="EMBL" id="EYT47924.1"/>
    </source>
</evidence>
<evidence type="ECO:0008006" key="3">
    <source>
        <dbReference type="Google" id="ProtNLM"/>
    </source>
</evidence>
<dbReference type="Proteomes" id="UP000019754">
    <property type="component" value="Unassembled WGS sequence"/>
</dbReference>
<proteinExistence type="predicted"/>
<dbReference type="AlphaFoldDB" id="A0A022KR56"/>
<reference evidence="1 2" key="1">
    <citation type="journal article" date="2013" name="Genome Announc.">
        <title>Draft genome sequence of an Actinobacterium, Brachybacterium muris strain UCD-AY4.</title>
        <authorList>
            <person name="Lo J.R."/>
            <person name="Lang J.M."/>
            <person name="Darling A.E."/>
            <person name="Eisen J.A."/>
            <person name="Coil D.A."/>
        </authorList>
    </citation>
    <scope>NUCLEOTIDE SEQUENCE [LARGE SCALE GENOMIC DNA]</scope>
    <source>
        <strain evidence="1 2">UCD-AY4</strain>
    </source>
</reference>
<dbReference type="OrthoDB" id="4404538at2"/>
<protein>
    <recommendedName>
        <fullName evidence="3">DUF2199 domain-containing protein</fullName>
    </recommendedName>
</protein>
<dbReference type="InterPro" id="IPR018697">
    <property type="entry name" value="DUF2199"/>
</dbReference>